<dbReference type="RefSeq" id="WP_182281036.1">
    <property type="nucleotide sequence ID" value="NZ_CP092966.1"/>
</dbReference>
<dbReference type="GeneID" id="72414867"/>
<evidence type="ECO:0000256" key="1">
    <source>
        <dbReference type="SAM" id="MobiDB-lite"/>
    </source>
</evidence>
<feature type="compositionally biased region" description="Low complexity" evidence="1">
    <location>
        <begin position="59"/>
        <end position="80"/>
    </location>
</feature>
<dbReference type="PROSITE" id="PS51257">
    <property type="entry name" value="PROKAR_LIPOPROTEIN"/>
    <property type="match status" value="1"/>
</dbReference>
<gene>
    <name evidence="3" type="ORF">HR081_09430</name>
</gene>
<sequence length="138" mass="16087">MKRLMLLLFASILVLSACGDNEQKEEPKKEDQSKEKKVDKDKENKKKKDKEKQEKEVAKQPQQQTSQNYVPQQNAQFQQNEKQKVDLNSMPPTDFSTEGMSEQAQRQIEELTIQKDFHGLPQEEYNDSVSEIINNDTQ</sequence>
<evidence type="ECO:0008006" key="5">
    <source>
        <dbReference type="Google" id="ProtNLM"/>
    </source>
</evidence>
<comment type="caution">
    <text evidence="3">The sequence shown here is derived from an EMBL/GenBank/DDBJ whole genome shotgun (WGS) entry which is preliminary data.</text>
</comment>
<feature type="signal peptide" evidence="2">
    <location>
        <begin position="1"/>
        <end position="19"/>
    </location>
</feature>
<evidence type="ECO:0000313" key="4">
    <source>
        <dbReference type="Proteomes" id="UP000524893"/>
    </source>
</evidence>
<feature type="compositionally biased region" description="Polar residues" evidence="1">
    <location>
        <begin position="90"/>
        <end position="105"/>
    </location>
</feature>
<keyword evidence="2" id="KW-0732">Signal</keyword>
<proteinExistence type="predicted"/>
<name>A0A9X1EHA8_9STAP</name>
<feature type="region of interest" description="Disordered" evidence="1">
    <location>
        <begin position="17"/>
        <end position="105"/>
    </location>
</feature>
<feature type="compositionally biased region" description="Polar residues" evidence="1">
    <location>
        <begin position="127"/>
        <end position="138"/>
    </location>
</feature>
<accession>A0A9X1EHA8</accession>
<reference evidence="3 4" key="1">
    <citation type="journal article" date="2020" name="Access Microbiol">
        <title>Isolation and genome sequencing of Staphylococcus schleiferi subspecies coagulans from Antarctic seals.</title>
        <authorList>
            <person name="Foster G."/>
            <person name="Robb A."/>
            <person name="Paterson G.K."/>
        </authorList>
    </citation>
    <scope>NUCLEOTIDE SEQUENCE [LARGE SCALE GENOMIC DNA]</scope>
    <source>
        <strain evidence="3 4">M615/02/4</strain>
    </source>
</reference>
<dbReference type="AlphaFoldDB" id="A0A9X1EHA8"/>
<organism evidence="3 4">
    <name type="scientific">Staphylococcus coagulans</name>
    <dbReference type="NCBI Taxonomy" id="74706"/>
    <lineage>
        <taxon>Bacteria</taxon>
        <taxon>Bacillati</taxon>
        <taxon>Bacillota</taxon>
        <taxon>Bacilli</taxon>
        <taxon>Bacillales</taxon>
        <taxon>Staphylococcaceae</taxon>
        <taxon>Staphylococcus</taxon>
    </lineage>
</organism>
<dbReference type="Proteomes" id="UP000524893">
    <property type="component" value="Unassembled WGS sequence"/>
</dbReference>
<feature type="region of interest" description="Disordered" evidence="1">
    <location>
        <begin position="117"/>
        <end position="138"/>
    </location>
</feature>
<protein>
    <recommendedName>
        <fullName evidence="5">Lipoprotein</fullName>
    </recommendedName>
</protein>
<dbReference type="EMBL" id="JABTCN010000033">
    <property type="protein sequence ID" value="MBA8777097.1"/>
    <property type="molecule type" value="Genomic_DNA"/>
</dbReference>
<feature type="chain" id="PRO_5041155333" description="Lipoprotein" evidence="2">
    <location>
        <begin position="20"/>
        <end position="138"/>
    </location>
</feature>
<evidence type="ECO:0000313" key="3">
    <source>
        <dbReference type="EMBL" id="MBA8777097.1"/>
    </source>
</evidence>
<evidence type="ECO:0000256" key="2">
    <source>
        <dbReference type="SAM" id="SignalP"/>
    </source>
</evidence>
<feature type="compositionally biased region" description="Basic and acidic residues" evidence="1">
    <location>
        <begin position="21"/>
        <end position="58"/>
    </location>
</feature>